<dbReference type="Pfam" id="PF24883">
    <property type="entry name" value="NPHP3_N"/>
    <property type="match status" value="1"/>
</dbReference>
<keyword evidence="7" id="KW-0446">Lipid-binding</keyword>
<evidence type="ECO:0000256" key="12">
    <source>
        <dbReference type="RuleBase" id="RU003833"/>
    </source>
</evidence>
<feature type="compositionally biased region" description="Low complexity" evidence="13">
    <location>
        <begin position="1344"/>
        <end position="1355"/>
    </location>
</feature>
<feature type="transmembrane region" description="Helical" evidence="14">
    <location>
        <begin position="582"/>
        <end position="605"/>
    </location>
</feature>
<evidence type="ECO:0000256" key="6">
    <source>
        <dbReference type="ARBA" id="ARBA00023055"/>
    </source>
</evidence>
<evidence type="ECO:0000256" key="13">
    <source>
        <dbReference type="SAM" id="MobiDB-lite"/>
    </source>
</evidence>
<feature type="region of interest" description="Disordered" evidence="13">
    <location>
        <begin position="1086"/>
        <end position="1105"/>
    </location>
</feature>
<dbReference type="GO" id="GO:0005524">
    <property type="term" value="F:ATP binding"/>
    <property type="evidence" value="ECO:0007669"/>
    <property type="project" value="UniProtKB-KW"/>
</dbReference>
<dbReference type="GO" id="GO:0045040">
    <property type="term" value="P:protein insertion into mitochondrial outer membrane"/>
    <property type="evidence" value="ECO:0007669"/>
    <property type="project" value="UniProtKB-UniRule"/>
</dbReference>
<dbReference type="GO" id="GO:0005789">
    <property type="term" value="C:endoplasmic reticulum membrane"/>
    <property type="evidence" value="ECO:0007669"/>
    <property type="project" value="UniProtKB-SubCell"/>
</dbReference>
<keyword evidence="18" id="KW-1185">Reference proteome</keyword>
<evidence type="ECO:0000259" key="15">
    <source>
        <dbReference type="PROSITE" id="PS50837"/>
    </source>
</evidence>
<dbReference type="Gene3D" id="3.40.50.300">
    <property type="entry name" value="P-loop containing nucleotide triphosphate hydrolases"/>
    <property type="match status" value="1"/>
</dbReference>
<comment type="similarity">
    <text evidence="2 12">Belongs to the GDA1/CD39 NTPase family.</text>
</comment>
<dbReference type="InterPro" id="IPR031468">
    <property type="entry name" value="SMP_LBD"/>
</dbReference>
<dbReference type="GO" id="GO:0008289">
    <property type="term" value="F:lipid binding"/>
    <property type="evidence" value="ECO:0007669"/>
    <property type="project" value="UniProtKB-KW"/>
</dbReference>
<dbReference type="CDD" id="cd24039">
    <property type="entry name" value="ASKHA_NBD_YND1-like"/>
    <property type="match status" value="1"/>
</dbReference>
<dbReference type="GO" id="GO:0005794">
    <property type="term" value="C:Golgi apparatus"/>
    <property type="evidence" value="ECO:0007669"/>
    <property type="project" value="TreeGrafter"/>
</dbReference>
<evidence type="ECO:0000256" key="2">
    <source>
        <dbReference type="ARBA" id="ARBA00009283"/>
    </source>
</evidence>
<evidence type="ECO:0000256" key="3">
    <source>
        <dbReference type="ARBA" id="ARBA00022448"/>
    </source>
</evidence>
<feature type="region of interest" description="Disordered" evidence="13">
    <location>
        <begin position="947"/>
        <end position="1014"/>
    </location>
</feature>
<keyword evidence="11" id="KW-0547">Nucleotide-binding</keyword>
<dbReference type="GO" id="GO:0046036">
    <property type="term" value="P:CTP metabolic process"/>
    <property type="evidence" value="ECO:0007669"/>
    <property type="project" value="TreeGrafter"/>
</dbReference>
<dbReference type="PROSITE" id="PS51847">
    <property type="entry name" value="SMP"/>
    <property type="match status" value="1"/>
</dbReference>
<comment type="subcellular location">
    <subcellularLocation>
        <location evidence="1">Membrane</location>
    </subcellularLocation>
    <subcellularLocation>
        <location evidence="9">Mitochondrion outer membrane</location>
        <topology evidence="9">Peripheral membrane protein</topology>
        <orientation evidence="9">Cytoplasmic side</orientation>
    </subcellularLocation>
    <subcellularLocation>
        <location evidence="9">Endoplasmic reticulum membrane</location>
        <topology evidence="9">Peripheral membrane protein</topology>
        <orientation evidence="9">Cytoplasmic side</orientation>
    </subcellularLocation>
    <text evidence="9">The ERMES/MDM complex localizes to a few discrete foci (around 10 per single cell), that represent mitochondria-endoplasmic reticulum junctions. These foci are often found next to mtDNA nucleoids.</text>
</comment>
<keyword evidence="9" id="KW-0256">Endoplasmic reticulum</keyword>
<dbReference type="CDD" id="cd21672">
    <property type="entry name" value="SMP_Mdm12"/>
    <property type="match status" value="1"/>
</dbReference>
<organism evidence="17 18">
    <name type="scientific">Leucocoprinus leucothites</name>
    <dbReference type="NCBI Taxonomy" id="201217"/>
    <lineage>
        <taxon>Eukaryota</taxon>
        <taxon>Fungi</taxon>
        <taxon>Dikarya</taxon>
        <taxon>Basidiomycota</taxon>
        <taxon>Agaricomycotina</taxon>
        <taxon>Agaricomycetes</taxon>
        <taxon>Agaricomycetidae</taxon>
        <taxon>Agaricales</taxon>
        <taxon>Agaricineae</taxon>
        <taxon>Agaricaceae</taxon>
        <taxon>Leucocoprinus</taxon>
    </lineage>
</organism>
<keyword evidence="4" id="KW-0677">Repeat</keyword>
<keyword evidence="6" id="KW-0445">Lipid transport</keyword>
<keyword evidence="8 9" id="KW-0472">Membrane</keyword>
<dbReference type="InterPro" id="IPR007111">
    <property type="entry name" value="NACHT_NTPase"/>
</dbReference>
<dbReference type="InterPro" id="IPR027417">
    <property type="entry name" value="P-loop_NTPase"/>
</dbReference>
<feature type="domain" description="SMP-LTD" evidence="16">
    <location>
        <begin position="770"/>
        <end position="1247"/>
    </location>
</feature>
<feature type="binding site" evidence="11">
    <location>
        <begin position="209"/>
        <end position="213"/>
    </location>
    <ligand>
        <name>ATP</name>
        <dbReference type="ChEBI" id="CHEBI:30616"/>
    </ligand>
</feature>
<keyword evidence="14" id="KW-0812">Transmembrane</keyword>
<feature type="compositionally biased region" description="Low complexity" evidence="13">
    <location>
        <begin position="1151"/>
        <end position="1168"/>
    </location>
</feature>
<dbReference type="Proteomes" id="UP000559027">
    <property type="component" value="Unassembled WGS sequence"/>
</dbReference>
<dbReference type="GO" id="GO:0045134">
    <property type="term" value="F:UDP phosphatase activity"/>
    <property type="evidence" value="ECO:0007669"/>
    <property type="project" value="TreeGrafter"/>
</dbReference>
<feature type="active site" description="Proton acceptor" evidence="10">
    <location>
        <position position="165"/>
    </location>
</feature>
<dbReference type="InterPro" id="IPR000407">
    <property type="entry name" value="GDA1_CD39_NTPase"/>
</dbReference>
<dbReference type="Pfam" id="PF01150">
    <property type="entry name" value="GDA1_CD39"/>
    <property type="match status" value="1"/>
</dbReference>
<keyword evidence="5 12" id="KW-0378">Hydrolase</keyword>
<evidence type="ECO:0000256" key="5">
    <source>
        <dbReference type="ARBA" id="ARBA00022801"/>
    </source>
</evidence>
<comment type="caution">
    <text evidence="17">The sequence shown here is derived from an EMBL/GenBank/DDBJ whole genome shotgun (WGS) entry which is preliminary data.</text>
</comment>
<evidence type="ECO:0000313" key="17">
    <source>
        <dbReference type="EMBL" id="KAF5358263.1"/>
    </source>
</evidence>
<keyword evidence="9" id="KW-1000">Mitochondrion outer membrane</keyword>
<dbReference type="Gene3D" id="3.30.420.40">
    <property type="match status" value="1"/>
</dbReference>
<evidence type="ECO:0000256" key="7">
    <source>
        <dbReference type="ARBA" id="ARBA00023121"/>
    </source>
</evidence>
<feature type="domain" description="NACHT" evidence="15">
    <location>
        <begin position="1443"/>
        <end position="1591"/>
    </location>
</feature>
<evidence type="ECO:0000256" key="4">
    <source>
        <dbReference type="ARBA" id="ARBA00022737"/>
    </source>
</evidence>
<dbReference type="EMBL" id="JAACJO010000005">
    <property type="protein sequence ID" value="KAF5358263.1"/>
    <property type="molecule type" value="Genomic_DNA"/>
</dbReference>
<evidence type="ECO:0000256" key="14">
    <source>
        <dbReference type="SAM" id="Phobius"/>
    </source>
</evidence>
<dbReference type="PROSITE" id="PS50837">
    <property type="entry name" value="NACHT"/>
    <property type="match status" value="1"/>
</dbReference>
<dbReference type="InterPro" id="IPR027532">
    <property type="entry name" value="Mdm12"/>
</dbReference>
<dbReference type="GO" id="GO:0032865">
    <property type="term" value="C:ERMES complex"/>
    <property type="evidence" value="ECO:0007669"/>
    <property type="project" value="UniProtKB-UniRule"/>
</dbReference>
<keyword evidence="9" id="KW-0496">Mitochondrion</keyword>
<evidence type="ECO:0000313" key="18">
    <source>
        <dbReference type="Proteomes" id="UP000559027"/>
    </source>
</evidence>
<comment type="function">
    <text evidence="9">Component of the ERMES/MDM complex, which serves as a molecular tether to connect the endoplasmic reticulum (ER) and mitochondria. Components of this complex are involved in the control of mitochondrial shape and protein biogenesis, and function in nonvesicular lipid trafficking between the ER and mitochondria. MDM12 is required for the interaction of the ER-resident membrane protein MMM1 and the outer mitochondrial membrane-resident beta-barrel protein MDM10. The MDM12-MMM1 subcomplex functions in the major beta-barrel assembly pathway that is responsible for biogenesis of all mitochondrial outer membrane beta-barrel proteins, and acts in a late step after the SAM complex. The MDM10-MDM12-MMM1 subcomplex further acts in the TOM40-specific pathway after the action of the MDM12-MMM1 complex. Essential for establishing and maintaining the structure of mitochondria and maintenance of mtDNA nucleoids.</text>
</comment>
<dbReference type="SUPFAM" id="SSF52540">
    <property type="entry name" value="P-loop containing nucleoside triphosphate hydrolases"/>
    <property type="match status" value="1"/>
</dbReference>
<accession>A0A8H5G4M8</accession>
<evidence type="ECO:0000256" key="10">
    <source>
        <dbReference type="PIRSR" id="PIRSR600407-1"/>
    </source>
</evidence>
<evidence type="ECO:0000256" key="11">
    <source>
        <dbReference type="PIRSR" id="PIRSR600407-2"/>
    </source>
</evidence>
<comment type="subunit">
    <text evidence="9">Component of the ER-mitochondria encounter structure (ERMES) or MDM complex, composed of MMM1, MDM10, MDM12 and MDM34. A MMM1 homodimer associates with one molecule of MDM12 on each side in a pairwise head-to-tail manner, and the SMP-LTD domains of MMM1 and MDM12 generate a continuous hydrophobic tunnel for phospholipid trafficking.</text>
</comment>
<keyword evidence="11" id="KW-0067">ATP-binding</keyword>
<keyword evidence="3" id="KW-0813">Transport</keyword>
<dbReference type="GO" id="GO:0004382">
    <property type="term" value="F:GDP phosphatase activity"/>
    <property type="evidence" value="ECO:0007669"/>
    <property type="project" value="TreeGrafter"/>
</dbReference>
<gene>
    <name evidence="9" type="primary">MDM12</name>
    <name evidence="17" type="ORF">D9756_001232</name>
</gene>
<comment type="similarity">
    <text evidence="9">Belongs to the MDM12 family.</text>
</comment>
<dbReference type="GO" id="GO:0006869">
    <property type="term" value="P:lipid transport"/>
    <property type="evidence" value="ECO:0007669"/>
    <property type="project" value="UniProtKB-KW"/>
</dbReference>
<dbReference type="PROSITE" id="PS01238">
    <property type="entry name" value="GDA1_CD39_NTPASE"/>
    <property type="match status" value="1"/>
</dbReference>
<dbReference type="OrthoDB" id="6372431at2759"/>
<name>A0A8H5G4M8_9AGAR</name>
<evidence type="ECO:0000256" key="9">
    <source>
        <dbReference type="HAMAP-Rule" id="MF_03104"/>
    </source>
</evidence>
<evidence type="ECO:0000256" key="8">
    <source>
        <dbReference type="ARBA" id="ARBA00023136"/>
    </source>
</evidence>
<proteinExistence type="inferred from homology"/>
<reference evidence="17 18" key="1">
    <citation type="journal article" date="2020" name="ISME J.">
        <title>Uncovering the hidden diversity of litter-decomposition mechanisms in mushroom-forming fungi.</title>
        <authorList>
            <person name="Floudas D."/>
            <person name="Bentzer J."/>
            <person name="Ahren D."/>
            <person name="Johansson T."/>
            <person name="Persson P."/>
            <person name="Tunlid A."/>
        </authorList>
    </citation>
    <scope>NUCLEOTIDE SEQUENCE [LARGE SCALE GENOMIC DNA]</scope>
    <source>
        <strain evidence="17 18">CBS 146.42</strain>
    </source>
</reference>
<protein>
    <recommendedName>
        <fullName evidence="9">Mitochondrial distribution and morphology protein 12</fullName>
    </recommendedName>
    <alternativeName>
        <fullName evidence="9">Mitochondrial inheritance component MDM12</fullName>
    </alternativeName>
</protein>
<feature type="region of interest" description="Disordered" evidence="13">
    <location>
        <begin position="1151"/>
        <end position="1174"/>
    </location>
</feature>
<dbReference type="Gene3D" id="3.30.420.150">
    <property type="entry name" value="Exopolyphosphatase. Domain 2"/>
    <property type="match status" value="1"/>
</dbReference>
<evidence type="ECO:0000259" key="16">
    <source>
        <dbReference type="PROSITE" id="PS51847"/>
    </source>
</evidence>
<dbReference type="PANTHER" id="PTHR11782:SF121">
    <property type="entry name" value="NUCLEOSIDE-DIPHOSPHATASE MIG-23"/>
    <property type="match status" value="1"/>
</dbReference>
<keyword evidence="14" id="KW-1133">Transmembrane helix</keyword>
<evidence type="ECO:0000256" key="1">
    <source>
        <dbReference type="ARBA" id="ARBA00004370"/>
    </source>
</evidence>
<dbReference type="PANTHER" id="PTHR11782">
    <property type="entry name" value="ADENOSINE/GUANOSINE DIPHOSPHATASE"/>
    <property type="match status" value="1"/>
</dbReference>
<dbReference type="GO" id="GO:0017111">
    <property type="term" value="F:ribonucleoside triphosphate phosphatase activity"/>
    <property type="evidence" value="ECO:0007669"/>
    <property type="project" value="TreeGrafter"/>
</dbReference>
<dbReference type="HAMAP" id="MF_03104">
    <property type="entry name" value="Mdm12"/>
    <property type="match status" value="1"/>
</dbReference>
<feature type="region of interest" description="Disordered" evidence="13">
    <location>
        <begin position="1333"/>
        <end position="1355"/>
    </location>
</feature>
<sequence length="2042" mass="225095">MVPPASNDPWLAGRHFGIVIDAGSSGSRLQIYSWRDPKLMDLKKESHLAHTLPKVEKGSKDDESWVYKVEPGLSSLATNPTAAGTYLKPLISHAMEVIPPSLHSSTPIFVLATAGMRLLEPEEQAAILANACQYLRSSTNFKLDYPSETLGPCGSSVRIITGEEEGLFGWIAVNYLMDGFKSKVPKSGKGKEKEVAFPRTTYGFLDMGGASTQIAFEPSEEHEKDVKGKGLVDVRLRLLSGEEIRHKVFVTTWLGYGTNQARERYVGRTIQEFERTHGHDTGATGAGEVPDPCLPKGLNLTESAVQIATATNAHASKPHTLVGTGSFEQCVRKMEPLLNKNAPCPDSPCLMNGIHVPPIDFSVSHFIGVSEYWYSSEHIFGLGGAYDFVQYERAAVEFCGRDWEGIEKQHEESRNKHQLGGDGEVIEGGKLVEVDVWGPKVEIPRLQMQCFKAAWIVNVLHEGLEMPRIVDPGGNSTTAGEEVVEQAGQKGLGRPPTFQSVDTVGDIGISWTLGKMVLEASKEVVPSKKGDKPLVDPVDDIEDYTDSPVKPIRPPFLSASLDAIENKLAPHLPTSLTRESLGFSPVLVLFWMIVFLLFFLVAYPLRRRLKTSCLRYIRGKKDIYGELMEEGRFVNGAGLPSPTFTSSSWMRRLFSRSGASRNGSAHPFPHFRPFVPNESFSAPVSNGASPNDPAGATVVSSTRFAISRGPSPGPGTVVDGYDGQQFLTSRSRNSSQANLANLAQRSPAPISRSNILEVSCDHTSRSQTTMSIDLDWLKLDASLATHIVDLLNRQLDNTERPSFIGPVQVTSLDFGSNAPDVELVDLRDIYRDFLEDDEDEDDGPVKVTEGGINGVGLEDEEGYEWVSRRAGIRRDSAASGSSGLHHLPPHVRYPGFGGSGEYFSPSALSSMDPWASGLSRPPSFGGAYNMHTSFNAGNDIPLYRSPSPATPFVATPSPPLGHHPEKSLHVDGNNAIDGALPSPPNAPLSASQSHEPQRHEPTNEPPPNPHPNLQLHLHVNWRSNIRISLQTSLRINYPSPMFMSLPIRLSITGLVFNGELAVAYEGERKRVHLCILDDLDPYGPAGSRRMSSNSSLNSSSPLAAGVGVDGTVKDKSSMGTPPELDDSIIMGAAGLGLGGLNSLGVGNTALPSSNPNANTTTPTNAPASISGKNPLGYNPVTHTRPTKPGLPIGQRLLPSIFIESEIGQTDKHVLKNVTRVEKFIQDVVRKTVEEELVFPNFHTVVIGESGMTICPTPGYAVSATISLPMISDTANEFEAQSHHCPVDLLDPYCHGNEDRTRRRGHMSRTATIVNPNNNTLPLHCLSSGYPSPPISPLGPRLQQPTLSSPSSTSLTYSSISSNSNGSFFSGARDFIVTNSNLVSIMNSSDTHDRSMEQLARSGFTGAEFDSSERDPPPRCHPGTRSSIISRLHEWREDPERKQSLVWLRGSAGVGKSAIMQTFAEDLSSSVSLGVALFLSKPNRRSDPARVFPSLAYQLAIRNTAYKNYVSGLISQDPSILRKSMAQQFSRLISEPFSSAEFSYDHQTRLILIDGLDECDSERAQREMILLVTSFIQKYPKSPLLWVISSRPEYHLRNTFLRPGVSLLCMILDVPSDGSEACKDVEKFLNKEFEDIRNNHPDIVPVNWPSQRQFLTIAKAASGLFVFASTVIRFITGDSAYGNPVIQLEVVLSSLDLRRQRNHYDSPLSSLDALYSRILAGIPESSIPTLHLILGFYTLKGNTSSLSLLLAANILEVPQPRVYYTLQHLYSVLDIPRPHEAHKKPLRFFHKSFSDYLVDSTRAGPLFLDMEKLRVTFALRYLRKLELILEADNSHTAIPIFWHSPVEDHLGTQILGEVKQRWFLVLPKIAIQQIHPMNSSDLQELICTLGRLKFSAFDVNDALGFINLVNWIATPPSFQWQQLIAEDLPWNSFNLDQIDTTRPSVYYRTRPDRWGYWSANSDSLDVARIPSIKTHHRKYFEQHALSFDEFFKDLNVLGKTPWSLNARVLIIGLNPSRRCAVILTSIEQQETQPVVRYYFPLKE</sequence>
<feature type="region of interest" description="Disordered" evidence="13">
    <location>
        <begin position="1405"/>
        <end position="1425"/>
    </location>
</feature>
<dbReference type="GO" id="GO:0006256">
    <property type="term" value="P:UDP catabolic process"/>
    <property type="evidence" value="ECO:0007669"/>
    <property type="project" value="TreeGrafter"/>
</dbReference>
<dbReference type="Pfam" id="PF26544">
    <property type="entry name" value="Mdm12"/>
    <property type="match status" value="1"/>
</dbReference>
<dbReference type="InterPro" id="IPR056884">
    <property type="entry name" value="NPHP3-like_N"/>
</dbReference>